<keyword evidence="4" id="KW-0805">Transcription regulation</keyword>
<dbReference type="EMBL" id="JARGDH010000003">
    <property type="protein sequence ID" value="KAL0273591.1"/>
    <property type="molecule type" value="Genomic_DNA"/>
</dbReference>
<reference evidence="8" key="1">
    <citation type="journal article" date="2024" name="Gigascience">
        <title>Chromosome-level genome of the poultry shaft louse Menopon gallinae provides insight into the host-switching and adaptive evolution of parasitic lice.</title>
        <authorList>
            <person name="Xu Y."/>
            <person name="Ma L."/>
            <person name="Liu S."/>
            <person name="Liang Y."/>
            <person name="Liu Q."/>
            <person name="He Z."/>
            <person name="Tian L."/>
            <person name="Duan Y."/>
            <person name="Cai W."/>
            <person name="Li H."/>
            <person name="Song F."/>
        </authorList>
    </citation>
    <scope>NUCLEOTIDE SEQUENCE</scope>
    <source>
        <strain evidence="8">Cailab_2023a</strain>
    </source>
</reference>
<keyword evidence="6" id="KW-0539">Nucleus</keyword>
<dbReference type="PANTHER" id="PTHR13497:SF3">
    <property type="entry name" value="HISTONE DEACETYLASE COMPLEX SUBUNIT SAP130"/>
    <property type="match status" value="1"/>
</dbReference>
<dbReference type="GO" id="GO:0070822">
    <property type="term" value="C:Sin3-type complex"/>
    <property type="evidence" value="ECO:0007669"/>
    <property type="project" value="TreeGrafter"/>
</dbReference>
<dbReference type="Pfam" id="PF16014">
    <property type="entry name" value="SAP130_C"/>
    <property type="match status" value="1"/>
</dbReference>
<dbReference type="AlphaFoldDB" id="A0AAW2HVD8"/>
<accession>A0AAW2HVD8</accession>
<evidence type="ECO:0000256" key="1">
    <source>
        <dbReference type="ARBA" id="ARBA00004123"/>
    </source>
</evidence>
<evidence type="ECO:0000256" key="2">
    <source>
        <dbReference type="ARBA" id="ARBA00007859"/>
    </source>
</evidence>
<dbReference type="GO" id="GO:0000122">
    <property type="term" value="P:negative regulation of transcription by RNA polymerase II"/>
    <property type="evidence" value="ECO:0007669"/>
    <property type="project" value="TreeGrafter"/>
</dbReference>
<name>A0AAW2HVD8_9NEOP</name>
<comment type="caution">
    <text evidence="8">The sequence shown here is derived from an EMBL/GenBank/DDBJ whole genome shotgun (WGS) entry which is preliminary data.</text>
</comment>
<evidence type="ECO:0000256" key="4">
    <source>
        <dbReference type="ARBA" id="ARBA00023015"/>
    </source>
</evidence>
<evidence type="ECO:0000313" key="8">
    <source>
        <dbReference type="EMBL" id="KAL0273591.1"/>
    </source>
</evidence>
<comment type="similarity">
    <text evidence="2">Belongs to the SAP130 family.</text>
</comment>
<feature type="domain" description="Histone deacetylase complex subunit SAP130 C-terminal" evidence="7">
    <location>
        <begin position="22"/>
        <end position="161"/>
    </location>
</feature>
<sequence>MEFISDDRIKKERDDEDIPVEKNYVVKRPNISLLHSYKHSWKSRHNHFLRYSDVKPKDERRPTVTDLANQKQVVQKVNGWKIYHLSTQMEDLSEMESHVLDRLSTMLQAMDKSLCKELEKDINRVNDLIMGNIQRSKVIKDQMQEAKTQMMKVFDHKVHVSEIISRCASKRNFKKREKY</sequence>
<dbReference type="InterPro" id="IPR031963">
    <property type="entry name" value="SAP130_C"/>
</dbReference>
<protein>
    <recommendedName>
        <fullName evidence="7">Histone deacetylase complex subunit SAP130 C-terminal domain-containing protein</fullName>
    </recommendedName>
</protein>
<gene>
    <name evidence="8" type="ORF">PYX00_006226</name>
</gene>
<dbReference type="InterPro" id="IPR024137">
    <property type="entry name" value="His_deAcase_cplx_SAP130"/>
</dbReference>
<evidence type="ECO:0000259" key="7">
    <source>
        <dbReference type="Pfam" id="PF16014"/>
    </source>
</evidence>
<proteinExistence type="inferred from homology"/>
<dbReference type="PANTHER" id="PTHR13497">
    <property type="entry name" value="HISTONE DEACETYLASE COMPLEX SUBUNIT SAP130"/>
    <property type="match status" value="1"/>
</dbReference>
<organism evidence="8">
    <name type="scientific">Menopon gallinae</name>
    <name type="common">poultry shaft louse</name>
    <dbReference type="NCBI Taxonomy" id="328185"/>
    <lineage>
        <taxon>Eukaryota</taxon>
        <taxon>Metazoa</taxon>
        <taxon>Ecdysozoa</taxon>
        <taxon>Arthropoda</taxon>
        <taxon>Hexapoda</taxon>
        <taxon>Insecta</taxon>
        <taxon>Pterygota</taxon>
        <taxon>Neoptera</taxon>
        <taxon>Paraneoptera</taxon>
        <taxon>Psocodea</taxon>
        <taxon>Troctomorpha</taxon>
        <taxon>Phthiraptera</taxon>
        <taxon>Amblycera</taxon>
        <taxon>Menoponidae</taxon>
        <taxon>Menopon</taxon>
    </lineage>
</organism>
<keyword evidence="3" id="KW-0678">Repressor</keyword>
<evidence type="ECO:0000256" key="3">
    <source>
        <dbReference type="ARBA" id="ARBA00022491"/>
    </source>
</evidence>
<keyword evidence="5" id="KW-0804">Transcription</keyword>
<evidence type="ECO:0000256" key="6">
    <source>
        <dbReference type="ARBA" id="ARBA00023242"/>
    </source>
</evidence>
<comment type="subcellular location">
    <subcellularLocation>
        <location evidence="1">Nucleus</location>
    </subcellularLocation>
</comment>
<evidence type="ECO:0000256" key="5">
    <source>
        <dbReference type="ARBA" id="ARBA00023163"/>
    </source>
</evidence>